<evidence type="ECO:0000313" key="3">
    <source>
        <dbReference type="Proteomes" id="UP000313359"/>
    </source>
</evidence>
<proteinExistence type="predicted"/>
<accession>A0A5C2RPV5</accession>
<dbReference type="InterPro" id="IPR000210">
    <property type="entry name" value="BTB/POZ_dom"/>
</dbReference>
<dbReference type="AlphaFoldDB" id="A0A5C2RPV5"/>
<protein>
    <recommendedName>
        <fullName evidence="1">BTB domain-containing protein</fullName>
    </recommendedName>
</protein>
<reference evidence="2" key="1">
    <citation type="journal article" date="2018" name="Genome Biol. Evol.">
        <title>Genomics and development of Lentinus tigrinus, a white-rot wood-decaying mushroom with dimorphic fruiting bodies.</title>
        <authorList>
            <person name="Wu B."/>
            <person name="Xu Z."/>
            <person name="Knudson A."/>
            <person name="Carlson A."/>
            <person name="Chen N."/>
            <person name="Kovaka S."/>
            <person name="LaButti K."/>
            <person name="Lipzen A."/>
            <person name="Pennachio C."/>
            <person name="Riley R."/>
            <person name="Schakwitz W."/>
            <person name="Umezawa K."/>
            <person name="Ohm R.A."/>
            <person name="Grigoriev I.V."/>
            <person name="Nagy L.G."/>
            <person name="Gibbons J."/>
            <person name="Hibbett D."/>
        </authorList>
    </citation>
    <scope>NUCLEOTIDE SEQUENCE [LARGE SCALE GENOMIC DNA]</scope>
    <source>
        <strain evidence="2">ALCF2SS1-6</strain>
    </source>
</reference>
<dbReference type="OrthoDB" id="3036049at2759"/>
<name>A0A5C2RPV5_9APHY</name>
<dbReference type="Gene3D" id="3.30.710.10">
    <property type="entry name" value="Potassium Channel Kv1.1, Chain A"/>
    <property type="match status" value="1"/>
</dbReference>
<keyword evidence="3" id="KW-1185">Reference proteome</keyword>
<feature type="domain" description="BTB" evidence="1">
    <location>
        <begin position="28"/>
        <end position="99"/>
    </location>
</feature>
<dbReference type="SUPFAM" id="SSF54695">
    <property type="entry name" value="POZ domain"/>
    <property type="match status" value="1"/>
</dbReference>
<dbReference type="Pfam" id="PF00651">
    <property type="entry name" value="BTB"/>
    <property type="match status" value="1"/>
</dbReference>
<evidence type="ECO:0000259" key="1">
    <source>
        <dbReference type="PROSITE" id="PS50097"/>
    </source>
</evidence>
<dbReference type="PROSITE" id="PS50097">
    <property type="entry name" value="BTB"/>
    <property type="match status" value="1"/>
</dbReference>
<dbReference type="EMBL" id="ML122318">
    <property type="protein sequence ID" value="RPD53658.1"/>
    <property type="molecule type" value="Genomic_DNA"/>
</dbReference>
<sequence length="255" mass="28915">METRVEDTVQGSASVELRRDEEFWLDDGTVILVARGVGFRVYRGVLSMHSSVFSHMFSLSQPDDLLSAGLSPELKCPVVHLDDSPEDLRHILRAFLPGKGQRFVHGQLEYPTYDMISAYARLGHKYQIDHLLGQALQYLQDHFTDDFGRWFTSTHETGFVPPCWKPILVHCLGAKPAFMQKITSAVLHAFTQVKSMGCNNWTRCQPRLQDLLHGSLAADETPIASPYPFHPLSFYTNHHNPSTINLSAFIVFSQW</sequence>
<dbReference type="CDD" id="cd18186">
    <property type="entry name" value="BTB_POZ_ZBTB_KLHL-like"/>
    <property type="match status" value="1"/>
</dbReference>
<dbReference type="Proteomes" id="UP000313359">
    <property type="component" value="Unassembled WGS sequence"/>
</dbReference>
<gene>
    <name evidence="2" type="ORF">L227DRAFT_384332</name>
</gene>
<organism evidence="2 3">
    <name type="scientific">Lentinus tigrinus ALCF2SS1-6</name>
    <dbReference type="NCBI Taxonomy" id="1328759"/>
    <lineage>
        <taxon>Eukaryota</taxon>
        <taxon>Fungi</taxon>
        <taxon>Dikarya</taxon>
        <taxon>Basidiomycota</taxon>
        <taxon>Agaricomycotina</taxon>
        <taxon>Agaricomycetes</taxon>
        <taxon>Polyporales</taxon>
        <taxon>Polyporaceae</taxon>
        <taxon>Lentinus</taxon>
    </lineage>
</organism>
<evidence type="ECO:0000313" key="2">
    <source>
        <dbReference type="EMBL" id="RPD53658.1"/>
    </source>
</evidence>
<dbReference type="InterPro" id="IPR011333">
    <property type="entry name" value="SKP1/BTB/POZ_sf"/>
</dbReference>